<dbReference type="InterPro" id="IPR027417">
    <property type="entry name" value="P-loop_NTPase"/>
</dbReference>
<dbReference type="PANTHER" id="PTHR42957">
    <property type="entry name" value="HELICASE MJ1565-RELATED"/>
    <property type="match status" value="1"/>
</dbReference>
<keyword evidence="2" id="KW-1185">Reference proteome</keyword>
<comment type="caution">
    <text evidence="1">The sequence shown here is derived from an EMBL/GenBank/DDBJ whole genome shotgun (WGS) entry which is preliminary data.</text>
</comment>
<reference evidence="1 2" key="1">
    <citation type="journal article" date="2017" name="Int. J. Syst. Evol. Microbiol.">
        <title>Solibacillus kalamii sp. nov., isolated from a high-efficiency particulate arrestance filter system used in the International Space Station.</title>
        <authorList>
            <person name="Checinska Sielaff A."/>
            <person name="Kumar R.M."/>
            <person name="Pal D."/>
            <person name="Mayilraj S."/>
            <person name="Venkateswaran K."/>
        </authorList>
    </citation>
    <scope>NUCLEOTIDE SEQUENCE [LARGE SCALE GENOMIC DNA]</scope>
    <source>
        <strain evidence="1 2">ISSFR-015</strain>
    </source>
</reference>
<dbReference type="InterPro" id="IPR008571">
    <property type="entry name" value="HerA-like"/>
</dbReference>
<organism evidence="1 2">
    <name type="scientific">Solibacillus kalamii</name>
    <dbReference type="NCBI Taxonomy" id="1748298"/>
    <lineage>
        <taxon>Bacteria</taxon>
        <taxon>Bacillati</taxon>
        <taxon>Bacillota</taxon>
        <taxon>Bacilli</taxon>
        <taxon>Bacillales</taxon>
        <taxon>Caryophanaceae</taxon>
        <taxon>Solibacillus</taxon>
    </lineage>
</organism>
<dbReference type="RefSeq" id="WP_087616949.1">
    <property type="nucleotide sequence ID" value="NZ_JAFBEY010000001.1"/>
</dbReference>
<evidence type="ECO:0008006" key="3">
    <source>
        <dbReference type="Google" id="ProtNLM"/>
    </source>
</evidence>
<proteinExistence type="predicted"/>
<dbReference type="SUPFAM" id="SSF52540">
    <property type="entry name" value="P-loop containing nucleoside triphosphate hydrolases"/>
    <property type="match status" value="1"/>
</dbReference>
<sequence>MNPAVLVQLPMLMNGLRMASLVFSNVDKYKWIYAYCALELYNYQSTDAVPKRTKIINLLDIVNDAQITAQLSNYDAKFGNFGNTVQEANFKAAIENYIFTNINKKYNECSLYLQELLKIQDCCISDLKHLLHGLELALIIEESKGNNAARSHSTTLIARIENIIQTYSNTLFDSNPHKIKRFEEITLFNKALTVFDVSSYENQDLLFLSSYIMRNIFENQKRIKNMDQQIEKVYHFLLDEAHRYITEENDVNNIQPKKIFERISKEGRKFGVFMIIASQRPGELSKTVLSQCNNYILHRIRNNLDLEQLKKSIPYLNDLQIFRLSFLKSGTALFVGDAFTFPMEIEVDGEEYSYTSSTVDLINIWS</sequence>
<dbReference type="EMBL" id="NHNT01000003">
    <property type="protein sequence ID" value="OUZ39575.1"/>
    <property type="molecule type" value="Genomic_DNA"/>
</dbReference>
<dbReference type="Gene3D" id="3.40.50.300">
    <property type="entry name" value="P-loop containing nucleotide triphosphate hydrolases"/>
    <property type="match status" value="1"/>
</dbReference>
<gene>
    <name evidence="1" type="ORF">CBM15_07920</name>
</gene>
<dbReference type="PANTHER" id="PTHR42957:SF1">
    <property type="entry name" value="HELICASE MJ1565-RELATED"/>
    <property type="match status" value="1"/>
</dbReference>
<protein>
    <recommendedName>
        <fullName evidence="3">ATP-binding protein</fullName>
    </recommendedName>
</protein>
<evidence type="ECO:0000313" key="1">
    <source>
        <dbReference type="EMBL" id="OUZ39575.1"/>
    </source>
</evidence>
<name>A0ABX3ZJ62_9BACL</name>
<accession>A0ABX3ZJ62</accession>
<dbReference type="Proteomes" id="UP000196594">
    <property type="component" value="Unassembled WGS sequence"/>
</dbReference>
<evidence type="ECO:0000313" key="2">
    <source>
        <dbReference type="Proteomes" id="UP000196594"/>
    </source>
</evidence>